<keyword evidence="5 8" id="KW-0342">GTP-binding</keyword>
<dbReference type="InterPro" id="IPR024757">
    <property type="entry name" value="FtsZ_C"/>
</dbReference>
<dbReference type="InterPro" id="IPR045061">
    <property type="entry name" value="FtsZ/CetZ"/>
</dbReference>
<dbReference type="GO" id="GO:0043093">
    <property type="term" value="P:FtsZ-dependent cytokinesis"/>
    <property type="evidence" value="ECO:0007669"/>
    <property type="project" value="UniProtKB-UniRule"/>
</dbReference>
<dbReference type="InterPro" id="IPR008280">
    <property type="entry name" value="Tub_FtsZ_C"/>
</dbReference>
<dbReference type="GO" id="GO:0051258">
    <property type="term" value="P:protein polymerization"/>
    <property type="evidence" value="ECO:0007669"/>
    <property type="project" value="UniProtKB-UniRule"/>
</dbReference>
<evidence type="ECO:0000259" key="12">
    <source>
        <dbReference type="SMART" id="SM00865"/>
    </source>
</evidence>
<comment type="subunit">
    <text evidence="8">Homodimer. Polymerizes to form a dynamic ring structure in a strictly GTP-dependent manner. Interacts directly with several other division proteins.</text>
</comment>
<feature type="domain" description="Tubulin/FtsZ GTPase" evidence="11">
    <location>
        <begin position="14"/>
        <end position="206"/>
    </location>
</feature>
<dbReference type="InterPro" id="IPR020805">
    <property type="entry name" value="Cell_div_FtsZ_CS"/>
</dbReference>
<evidence type="ECO:0000256" key="3">
    <source>
        <dbReference type="ARBA" id="ARBA00022618"/>
    </source>
</evidence>
<dbReference type="GO" id="GO:0005525">
    <property type="term" value="F:GTP binding"/>
    <property type="evidence" value="ECO:0007669"/>
    <property type="project" value="UniProtKB-UniRule"/>
</dbReference>
<dbReference type="PROSITE" id="PS01134">
    <property type="entry name" value="FTSZ_1"/>
    <property type="match status" value="1"/>
</dbReference>
<dbReference type="Proteomes" id="UP000243406">
    <property type="component" value="Unassembled WGS sequence"/>
</dbReference>
<dbReference type="SUPFAM" id="SSF55307">
    <property type="entry name" value="Tubulin C-terminal domain-like"/>
    <property type="match status" value="1"/>
</dbReference>
<keyword evidence="3 8" id="KW-0132">Cell division</keyword>
<dbReference type="NCBIfam" id="TIGR00065">
    <property type="entry name" value="ftsZ"/>
    <property type="match status" value="1"/>
</dbReference>
<reference evidence="14" key="1">
    <citation type="submission" date="2017-02" db="EMBL/GenBank/DDBJ databases">
        <authorList>
            <person name="Varghese N."/>
            <person name="Submissions S."/>
        </authorList>
    </citation>
    <scope>NUCLEOTIDE SEQUENCE [LARGE SCALE GENOMIC DNA]</scope>
    <source>
        <strain evidence="14">ATCC 35199</strain>
    </source>
</reference>
<keyword evidence="7 8" id="KW-0131">Cell cycle</keyword>
<evidence type="ECO:0000256" key="2">
    <source>
        <dbReference type="ARBA" id="ARBA00022490"/>
    </source>
</evidence>
<dbReference type="GO" id="GO:0032153">
    <property type="term" value="C:cell division site"/>
    <property type="evidence" value="ECO:0007669"/>
    <property type="project" value="UniProtKB-UniRule"/>
</dbReference>
<evidence type="ECO:0000256" key="7">
    <source>
        <dbReference type="ARBA" id="ARBA00023306"/>
    </source>
</evidence>
<keyword evidence="2 8" id="KW-0963">Cytoplasm</keyword>
<keyword evidence="14" id="KW-1185">Reference proteome</keyword>
<dbReference type="InterPro" id="IPR003008">
    <property type="entry name" value="Tubulin_FtsZ_GTPase"/>
</dbReference>
<dbReference type="OrthoDB" id="9813375at2"/>
<dbReference type="InterPro" id="IPR000158">
    <property type="entry name" value="Cell_div_FtsZ"/>
</dbReference>
<feature type="binding site" evidence="8">
    <location>
        <begin position="22"/>
        <end position="26"/>
    </location>
    <ligand>
        <name>GTP</name>
        <dbReference type="ChEBI" id="CHEBI:37565"/>
    </ligand>
</feature>
<dbReference type="InterPro" id="IPR037103">
    <property type="entry name" value="Tubulin/FtsZ-like_C"/>
</dbReference>
<evidence type="ECO:0000313" key="13">
    <source>
        <dbReference type="EMBL" id="SKB28935.1"/>
    </source>
</evidence>
<evidence type="ECO:0000256" key="1">
    <source>
        <dbReference type="ARBA" id="ARBA00009690"/>
    </source>
</evidence>
<comment type="subcellular location">
    <subcellularLocation>
        <location evidence="8">Cytoplasm</location>
    </subcellularLocation>
    <text evidence="8">Assembles at midcell at the inner surface of the cytoplasmic membrane.</text>
</comment>
<dbReference type="FunFam" id="3.40.50.1440:FF:000023">
    <property type="entry name" value="Cell division protein FtsZ"/>
    <property type="match status" value="1"/>
</dbReference>
<comment type="function">
    <text evidence="8 10">Essential cell division protein that forms a contractile ring structure (Z ring) at the future cell division site. The regulation of the ring assembly controls the timing and the location of cell division. One of the functions of the FtsZ ring is to recruit other cell division proteins to the septum to produce a new cell wall between the dividing cells. Binds GTP and shows GTPase activity.</text>
</comment>
<dbReference type="GO" id="GO:0000917">
    <property type="term" value="P:division septum assembly"/>
    <property type="evidence" value="ECO:0007669"/>
    <property type="project" value="UniProtKB-KW"/>
</dbReference>
<sequence length="369" mass="39452">MLQFDISTNDSKEKIRIVGVGGGGGNAVNRMIHAGIVGVEYIAVNTDSQALNKSEAESKLQIGEKLTRGLGAGANPEIGQKAAEESIEDIKNSLDGTDMIFITAGMGGGTGTGAAPVVARIAKELNILTVGIVTKPFFFEGPQKMKKAEKGIDELKKNVDTLIVIPNDRILEICSKDTKMEDAFEMANEVLKQGVKGITDIIKVPGLINVDFADVRTTMLDRGIAHMGTGKAKGENRALEAAKAAIHSPLLETTVKGAKAVLLNVTASKDTFTIHEFNEASKFITEAVNRDDSEIIVGTAYSEDAGDEISITVIATGFDGHPGGLESKTFNLLDEAEVAEEEIIAEEEETKEEVESLELPPWLVRTNKK</sequence>
<dbReference type="PRINTS" id="PR00423">
    <property type="entry name" value="CELLDVISFTSZ"/>
</dbReference>
<dbReference type="GO" id="GO:0005737">
    <property type="term" value="C:cytoplasm"/>
    <property type="evidence" value="ECO:0007669"/>
    <property type="project" value="UniProtKB-SubCell"/>
</dbReference>
<evidence type="ECO:0000313" key="14">
    <source>
        <dbReference type="Proteomes" id="UP000243406"/>
    </source>
</evidence>
<dbReference type="Gene3D" id="3.40.50.1440">
    <property type="entry name" value="Tubulin/FtsZ, GTPase domain"/>
    <property type="match status" value="1"/>
</dbReference>
<organism evidence="13 14">
    <name type="scientific">Acetoanaerobium noterae</name>
    <dbReference type="NCBI Taxonomy" id="745369"/>
    <lineage>
        <taxon>Bacteria</taxon>
        <taxon>Bacillati</taxon>
        <taxon>Bacillota</taxon>
        <taxon>Clostridia</taxon>
        <taxon>Peptostreptococcales</taxon>
        <taxon>Filifactoraceae</taxon>
        <taxon>Acetoanaerobium</taxon>
    </lineage>
</organism>
<evidence type="ECO:0000256" key="5">
    <source>
        <dbReference type="ARBA" id="ARBA00023134"/>
    </source>
</evidence>
<dbReference type="PANTHER" id="PTHR30314:SF3">
    <property type="entry name" value="MITOCHONDRIAL DIVISION PROTEIN FSZA"/>
    <property type="match status" value="1"/>
</dbReference>
<dbReference type="InterPro" id="IPR036525">
    <property type="entry name" value="Tubulin/FtsZ_GTPase_sf"/>
</dbReference>
<dbReference type="CDD" id="cd02201">
    <property type="entry name" value="FtsZ_type1"/>
    <property type="match status" value="1"/>
</dbReference>
<accession>A0A1T5A253</accession>
<dbReference type="Pfam" id="PF00091">
    <property type="entry name" value="Tubulin"/>
    <property type="match status" value="1"/>
</dbReference>
<dbReference type="GO" id="GO:0003924">
    <property type="term" value="F:GTPase activity"/>
    <property type="evidence" value="ECO:0007669"/>
    <property type="project" value="UniProtKB-UniRule"/>
</dbReference>
<dbReference type="EMBL" id="FUYN01000001">
    <property type="protein sequence ID" value="SKB28935.1"/>
    <property type="molecule type" value="Genomic_DNA"/>
</dbReference>
<dbReference type="PANTHER" id="PTHR30314">
    <property type="entry name" value="CELL DIVISION PROTEIN FTSZ-RELATED"/>
    <property type="match status" value="1"/>
</dbReference>
<feature type="domain" description="Tubulin/FtsZ 2-layer sandwich" evidence="12">
    <location>
        <begin position="208"/>
        <end position="327"/>
    </location>
</feature>
<dbReference type="SMART" id="SM00864">
    <property type="entry name" value="Tubulin"/>
    <property type="match status" value="1"/>
</dbReference>
<evidence type="ECO:0000256" key="9">
    <source>
        <dbReference type="NCBIfam" id="TIGR00065"/>
    </source>
</evidence>
<evidence type="ECO:0000256" key="8">
    <source>
        <dbReference type="HAMAP-Rule" id="MF_00909"/>
    </source>
</evidence>
<evidence type="ECO:0000256" key="10">
    <source>
        <dbReference type="RuleBase" id="RU000631"/>
    </source>
</evidence>
<evidence type="ECO:0000256" key="6">
    <source>
        <dbReference type="ARBA" id="ARBA00023210"/>
    </source>
</evidence>
<dbReference type="SUPFAM" id="SSF52490">
    <property type="entry name" value="Tubulin nucleotide-binding domain-like"/>
    <property type="match status" value="1"/>
</dbReference>
<comment type="similarity">
    <text evidence="1 8 10">Belongs to the FtsZ family.</text>
</comment>
<proteinExistence type="inferred from homology"/>
<dbReference type="HAMAP" id="MF_00909">
    <property type="entry name" value="FtsZ"/>
    <property type="match status" value="1"/>
</dbReference>
<feature type="binding site" evidence="8">
    <location>
        <begin position="109"/>
        <end position="111"/>
    </location>
    <ligand>
        <name>GTP</name>
        <dbReference type="ChEBI" id="CHEBI:37565"/>
    </ligand>
</feature>
<evidence type="ECO:0000259" key="11">
    <source>
        <dbReference type="SMART" id="SM00864"/>
    </source>
</evidence>
<dbReference type="Pfam" id="PF12327">
    <property type="entry name" value="FtsZ_C"/>
    <property type="match status" value="1"/>
</dbReference>
<name>A0A1T5A253_9FIRM</name>
<dbReference type="InterPro" id="IPR018316">
    <property type="entry name" value="Tubulin/FtsZ_2-layer-sand-dom"/>
</dbReference>
<protein>
    <recommendedName>
        <fullName evidence="8 9">Cell division protein FtsZ</fullName>
    </recommendedName>
</protein>
<evidence type="ECO:0000256" key="4">
    <source>
        <dbReference type="ARBA" id="ARBA00022741"/>
    </source>
</evidence>
<dbReference type="PROSITE" id="PS01135">
    <property type="entry name" value="FTSZ_2"/>
    <property type="match status" value="1"/>
</dbReference>
<dbReference type="Gene3D" id="3.30.1330.20">
    <property type="entry name" value="Tubulin/FtsZ, C-terminal domain"/>
    <property type="match status" value="1"/>
</dbReference>
<feature type="binding site" evidence="8">
    <location>
        <position position="188"/>
    </location>
    <ligand>
        <name>GTP</name>
        <dbReference type="ChEBI" id="CHEBI:37565"/>
    </ligand>
</feature>
<feature type="binding site" evidence="8">
    <location>
        <position position="140"/>
    </location>
    <ligand>
        <name>GTP</name>
        <dbReference type="ChEBI" id="CHEBI:37565"/>
    </ligand>
</feature>
<dbReference type="SMART" id="SM00865">
    <property type="entry name" value="Tubulin_C"/>
    <property type="match status" value="1"/>
</dbReference>
<dbReference type="RefSeq" id="WP_079588622.1">
    <property type="nucleotide sequence ID" value="NZ_DAMBHZ010000004.1"/>
</dbReference>
<feature type="binding site" evidence="8">
    <location>
        <position position="144"/>
    </location>
    <ligand>
        <name>GTP</name>
        <dbReference type="ChEBI" id="CHEBI:37565"/>
    </ligand>
</feature>
<gene>
    <name evidence="8" type="primary">ftsZ</name>
    <name evidence="13" type="ORF">SAMN02745120_0670</name>
</gene>
<keyword evidence="4 8" id="KW-0547">Nucleotide-binding</keyword>
<dbReference type="AlphaFoldDB" id="A0A1T5A253"/>
<keyword evidence="6 8" id="KW-0717">Septation</keyword>